<reference evidence="2 3" key="1">
    <citation type="journal article" date="2019" name="Sci. Rep.">
        <title>Orb-weaving spider Araneus ventricosus genome elucidates the spidroin gene catalogue.</title>
        <authorList>
            <person name="Kono N."/>
            <person name="Nakamura H."/>
            <person name="Ohtoshi R."/>
            <person name="Moran D.A.P."/>
            <person name="Shinohara A."/>
            <person name="Yoshida Y."/>
            <person name="Fujiwara M."/>
            <person name="Mori M."/>
            <person name="Tomita M."/>
            <person name="Arakawa K."/>
        </authorList>
    </citation>
    <scope>NUCLEOTIDE SEQUENCE [LARGE SCALE GENOMIC DNA]</scope>
</reference>
<feature type="region of interest" description="Disordered" evidence="1">
    <location>
        <begin position="90"/>
        <end position="126"/>
    </location>
</feature>
<evidence type="ECO:0000313" key="3">
    <source>
        <dbReference type="Proteomes" id="UP000499080"/>
    </source>
</evidence>
<protein>
    <submittedName>
        <fullName evidence="2">Uncharacterized protein</fullName>
    </submittedName>
</protein>
<dbReference type="AlphaFoldDB" id="A0A4Y2PH88"/>
<dbReference type="EMBL" id="BGPR01215529">
    <property type="protein sequence ID" value="GBN51358.1"/>
    <property type="molecule type" value="Genomic_DNA"/>
</dbReference>
<gene>
    <name evidence="2" type="ORF">AVEN_48543_1</name>
</gene>
<comment type="caution">
    <text evidence="2">The sequence shown here is derived from an EMBL/GenBank/DDBJ whole genome shotgun (WGS) entry which is preliminary data.</text>
</comment>
<evidence type="ECO:0000313" key="2">
    <source>
        <dbReference type="EMBL" id="GBN51358.1"/>
    </source>
</evidence>
<keyword evidence="3" id="KW-1185">Reference proteome</keyword>
<accession>A0A4Y2PH88</accession>
<evidence type="ECO:0000256" key="1">
    <source>
        <dbReference type="SAM" id="MobiDB-lite"/>
    </source>
</evidence>
<sequence length="126" mass="14775">IREDVIFYELFIAYLKRFPLSDSDQCSCGGTVTALHYVTECALTVSWHMRRPSPNFEQEWLKRVANNPVSRRKIHRIVKFISENTDLFRPPSHQFPCELNRQVPNDKPSPPRKKKKTSSKENTNTK</sequence>
<organism evidence="2 3">
    <name type="scientific">Araneus ventricosus</name>
    <name type="common">Orbweaver spider</name>
    <name type="synonym">Epeira ventricosa</name>
    <dbReference type="NCBI Taxonomy" id="182803"/>
    <lineage>
        <taxon>Eukaryota</taxon>
        <taxon>Metazoa</taxon>
        <taxon>Ecdysozoa</taxon>
        <taxon>Arthropoda</taxon>
        <taxon>Chelicerata</taxon>
        <taxon>Arachnida</taxon>
        <taxon>Araneae</taxon>
        <taxon>Araneomorphae</taxon>
        <taxon>Entelegynae</taxon>
        <taxon>Araneoidea</taxon>
        <taxon>Araneidae</taxon>
        <taxon>Araneus</taxon>
    </lineage>
</organism>
<feature type="non-terminal residue" evidence="2">
    <location>
        <position position="1"/>
    </location>
</feature>
<proteinExistence type="predicted"/>
<name>A0A4Y2PH88_ARAVE</name>
<dbReference type="Proteomes" id="UP000499080">
    <property type="component" value="Unassembled WGS sequence"/>
</dbReference>